<proteinExistence type="inferred from homology"/>
<gene>
    <name evidence="7" type="ORF">F0L74_22420</name>
</gene>
<reference evidence="7 8" key="2">
    <citation type="submission" date="2019-09" db="EMBL/GenBank/DDBJ databases">
        <authorList>
            <person name="Jin C."/>
        </authorList>
    </citation>
    <scope>NUCLEOTIDE SEQUENCE [LARGE SCALE GENOMIC DNA]</scope>
    <source>
        <strain evidence="7 8">BN140078</strain>
    </source>
</reference>
<evidence type="ECO:0000259" key="5">
    <source>
        <dbReference type="Pfam" id="PF04542"/>
    </source>
</evidence>
<keyword evidence="2" id="KW-0805">Transcription regulation</keyword>
<dbReference type="InterPro" id="IPR014327">
    <property type="entry name" value="RNA_pol_sigma70_bacteroid"/>
</dbReference>
<dbReference type="AlphaFoldDB" id="A0A5B2VL05"/>
<organism evidence="7 8">
    <name type="scientific">Chitinophaga agrisoli</name>
    <dbReference type="NCBI Taxonomy" id="2607653"/>
    <lineage>
        <taxon>Bacteria</taxon>
        <taxon>Pseudomonadati</taxon>
        <taxon>Bacteroidota</taxon>
        <taxon>Chitinophagia</taxon>
        <taxon>Chitinophagales</taxon>
        <taxon>Chitinophagaceae</taxon>
        <taxon>Chitinophaga</taxon>
    </lineage>
</organism>
<dbReference type="GO" id="GO:0003677">
    <property type="term" value="F:DNA binding"/>
    <property type="evidence" value="ECO:0007669"/>
    <property type="project" value="InterPro"/>
</dbReference>
<dbReference type="NCBIfam" id="TIGR02937">
    <property type="entry name" value="sigma70-ECF"/>
    <property type="match status" value="1"/>
</dbReference>
<dbReference type="InterPro" id="IPR039425">
    <property type="entry name" value="RNA_pol_sigma-70-like"/>
</dbReference>
<feature type="domain" description="RNA polymerase sigma factor 70 region 4 type 2" evidence="6">
    <location>
        <begin position="116"/>
        <end position="166"/>
    </location>
</feature>
<comment type="similarity">
    <text evidence="1">Belongs to the sigma-70 factor family. ECF subfamily.</text>
</comment>
<keyword evidence="3" id="KW-0731">Sigma factor</keyword>
<feature type="domain" description="RNA polymerase sigma-70 region 2" evidence="5">
    <location>
        <begin position="13"/>
        <end position="77"/>
    </location>
</feature>
<dbReference type="Proteomes" id="UP000324611">
    <property type="component" value="Unassembled WGS sequence"/>
</dbReference>
<dbReference type="SUPFAM" id="SSF88659">
    <property type="entry name" value="Sigma3 and sigma4 domains of RNA polymerase sigma factors"/>
    <property type="match status" value="1"/>
</dbReference>
<dbReference type="GO" id="GO:0016987">
    <property type="term" value="F:sigma factor activity"/>
    <property type="evidence" value="ECO:0007669"/>
    <property type="project" value="UniProtKB-KW"/>
</dbReference>
<dbReference type="CDD" id="cd06171">
    <property type="entry name" value="Sigma70_r4"/>
    <property type="match status" value="1"/>
</dbReference>
<dbReference type="Gene3D" id="1.10.1740.10">
    <property type="match status" value="1"/>
</dbReference>
<evidence type="ECO:0000313" key="7">
    <source>
        <dbReference type="EMBL" id="KAA2238972.1"/>
    </source>
</evidence>
<evidence type="ECO:0000256" key="4">
    <source>
        <dbReference type="ARBA" id="ARBA00023163"/>
    </source>
</evidence>
<dbReference type="SUPFAM" id="SSF88946">
    <property type="entry name" value="Sigma2 domain of RNA polymerase sigma factors"/>
    <property type="match status" value="1"/>
</dbReference>
<dbReference type="GO" id="GO:0006352">
    <property type="term" value="P:DNA-templated transcription initiation"/>
    <property type="evidence" value="ECO:0007669"/>
    <property type="project" value="InterPro"/>
</dbReference>
<dbReference type="RefSeq" id="WP_149840151.1">
    <property type="nucleotide sequence ID" value="NZ_VUOC01000004.1"/>
</dbReference>
<evidence type="ECO:0000256" key="1">
    <source>
        <dbReference type="ARBA" id="ARBA00010641"/>
    </source>
</evidence>
<dbReference type="NCBIfam" id="TIGR02985">
    <property type="entry name" value="Sig70_bacteroi1"/>
    <property type="match status" value="1"/>
</dbReference>
<protein>
    <submittedName>
        <fullName evidence="7">RNA polymerase sigma-70 factor</fullName>
    </submittedName>
</protein>
<sequence>MPEQNQETFGEIFSIHYRRLVMEAYYLLRDEQEAKDVVQEIFIELWRRQQLDEIQSIKAYLTQSVRNRCMNILKSARSREQHEIGYQYSRQADMELIRDHSEEEHTQQREQKAAHLLRAIDELPPKTAKIFQLYYIEKKSRNDVAMELGVSINTVKTVLSRALQFLRKKVL</sequence>
<evidence type="ECO:0000256" key="2">
    <source>
        <dbReference type="ARBA" id="ARBA00023015"/>
    </source>
</evidence>
<dbReference type="InterPro" id="IPR013325">
    <property type="entry name" value="RNA_pol_sigma_r2"/>
</dbReference>
<reference evidence="7 8" key="1">
    <citation type="submission" date="2019-09" db="EMBL/GenBank/DDBJ databases">
        <title>Chitinophaga ginsengihumi sp. nov., isolated from soil of ginseng rhizosphere.</title>
        <authorList>
            <person name="Lee J."/>
        </authorList>
    </citation>
    <scope>NUCLEOTIDE SEQUENCE [LARGE SCALE GENOMIC DNA]</scope>
    <source>
        <strain evidence="7 8">BN140078</strain>
    </source>
</reference>
<dbReference type="InterPro" id="IPR013324">
    <property type="entry name" value="RNA_pol_sigma_r3/r4-like"/>
</dbReference>
<dbReference type="InterPro" id="IPR007627">
    <property type="entry name" value="RNA_pol_sigma70_r2"/>
</dbReference>
<dbReference type="Pfam" id="PF04542">
    <property type="entry name" value="Sigma70_r2"/>
    <property type="match status" value="1"/>
</dbReference>
<dbReference type="InterPro" id="IPR036388">
    <property type="entry name" value="WH-like_DNA-bd_sf"/>
</dbReference>
<dbReference type="PANTHER" id="PTHR43133">
    <property type="entry name" value="RNA POLYMERASE ECF-TYPE SIGMA FACTO"/>
    <property type="match status" value="1"/>
</dbReference>
<dbReference type="EMBL" id="VUOC01000004">
    <property type="protein sequence ID" value="KAA2238972.1"/>
    <property type="molecule type" value="Genomic_DNA"/>
</dbReference>
<evidence type="ECO:0000313" key="8">
    <source>
        <dbReference type="Proteomes" id="UP000324611"/>
    </source>
</evidence>
<evidence type="ECO:0000256" key="3">
    <source>
        <dbReference type="ARBA" id="ARBA00023082"/>
    </source>
</evidence>
<keyword evidence="8" id="KW-1185">Reference proteome</keyword>
<keyword evidence="4" id="KW-0804">Transcription</keyword>
<evidence type="ECO:0000259" key="6">
    <source>
        <dbReference type="Pfam" id="PF08281"/>
    </source>
</evidence>
<comment type="caution">
    <text evidence="7">The sequence shown here is derived from an EMBL/GenBank/DDBJ whole genome shotgun (WGS) entry which is preliminary data.</text>
</comment>
<dbReference type="Gene3D" id="1.10.10.10">
    <property type="entry name" value="Winged helix-like DNA-binding domain superfamily/Winged helix DNA-binding domain"/>
    <property type="match status" value="1"/>
</dbReference>
<dbReference type="Pfam" id="PF08281">
    <property type="entry name" value="Sigma70_r4_2"/>
    <property type="match status" value="1"/>
</dbReference>
<name>A0A5B2VL05_9BACT</name>
<dbReference type="InterPro" id="IPR013249">
    <property type="entry name" value="RNA_pol_sigma70_r4_t2"/>
</dbReference>
<dbReference type="InterPro" id="IPR014284">
    <property type="entry name" value="RNA_pol_sigma-70_dom"/>
</dbReference>
<accession>A0A5B2VL05</accession>
<dbReference type="PANTHER" id="PTHR43133:SF46">
    <property type="entry name" value="RNA POLYMERASE SIGMA-70 FACTOR ECF SUBFAMILY"/>
    <property type="match status" value="1"/>
</dbReference>